<dbReference type="Pfam" id="PF00183">
    <property type="entry name" value="HSP90"/>
    <property type="match status" value="1"/>
</dbReference>
<dbReference type="RefSeq" id="WP_123663235.1">
    <property type="nucleotide sequence ID" value="NZ_RARA01000025.1"/>
</dbReference>
<dbReference type="InterPro" id="IPR020575">
    <property type="entry name" value="Hsp90_N"/>
</dbReference>
<dbReference type="FunFam" id="3.30.230.80:FF:000008">
    <property type="entry name" value="Molecular chaperone HtpG"/>
    <property type="match status" value="1"/>
</dbReference>
<dbReference type="FunFam" id="3.30.565.10:FF:000076">
    <property type="entry name" value="Molecular chaperone HtpG"/>
    <property type="match status" value="1"/>
</dbReference>
<evidence type="ECO:0000256" key="1">
    <source>
        <dbReference type="ARBA" id="ARBA00008239"/>
    </source>
</evidence>
<dbReference type="InterPro" id="IPR036890">
    <property type="entry name" value="HATPase_C_sf"/>
</dbReference>
<dbReference type="GO" id="GO:0051082">
    <property type="term" value="F:unfolded protein binding"/>
    <property type="evidence" value="ECO:0007669"/>
    <property type="project" value="InterPro"/>
</dbReference>
<feature type="binding site" evidence="11">
    <location>
        <position position="36"/>
    </location>
    <ligand>
        <name>ATP</name>
        <dbReference type="ChEBI" id="CHEBI:30616"/>
    </ligand>
</feature>
<dbReference type="PANTHER" id="PTHR11528">
    <property type="entry name" value="HEAT SHOCK PROTEIN 90 FAMILY MEMBER"/>
    <property type="match status" value="1"/>
</dbReference>
<evidence type="ECO:0000313" key="13">
    <source>
        <dbReference type="Proteomes" id="UP000270927"/>
    </source>
</evidence>
<dbReference type="GO" id="GO:0140662">
    <property type="term" value="F:ATP-dependent protein folding chaperone"/>
    <property type="evidence" value="ECO:0007669"/>
    <property type="project" value="InterPro"/>
</dbReference>
<evidence type="ECO:0000256" key="2">
    <source>
        <dbReference type="ARBA" id="ARBA00022490"/>
    </source>
</evidence>
<dbReference type="SUPFAM" id="SSF110942">
    <property type="entry name" value="HSP90 C-terminal domain"/>
    <property type="match status" value="1"/>
</dbReference>
<dbReference type="PRINTS" id="PR00775">
    <property type="entry name" value="HEATSHOCK90"/>
</dbReference>
<keyword evidence="5" id="KW-0346">Stress response</keyword>
<name>A0A3N2QC05_9BACT</name>
<evidence type="ECO:0000256" key="11">
    <source>
        <dbReference type="PIRSR" id="PIRSR002583-1"/>
    </source>
</evidence>
<keyword evidence="6" id="KW-0143">Chaperone</keyword>
<evidence type="ECO:0000256" key="6">
    <source>
        <dbReference type="ARBA" id="ARBA00023186"/>
    </source>
</evidence>
<dbReference type="EMBL" id="RARA01000025">
    <property type="protein sequence ID" value="ROT47281.1"/>
    <property type="molecule type" value="Genomic_DNA"/>
</dbReference>
<dbReference type="CDD" id="cd16927">
    <property type="entry name" value="HATPase_Hsp90-like"/>
    <property type="match status" value="1"/>
</dbReference>
<accession>A0A3N2QC05</accession>
<dbReference type="SUPFAM" id="SSF54211">
    <property type="entry name" value="Ribosomal protein S5 domain 2-like"/>
    <property type="match status" value="1"/>
</dbReference>
<reference evidence="12 13" key="1">
    <citation type="submission" date="2018-09" db="EMBL/GenBank/DDBJ databases">
        <title>Comparative Genomics of Wolbachia-Cardinium Dual Endosymbiosis in a Plant-Parasitic Nematode.</title>
        <authorList>
            <person name="Brown A.M.V."/>
            <person name="Wasala S.K."/>
            <person name="Howe D.K."/>
            <person name="Peetz A.B."/>
            <person name="Zasada I.A."/>
            <person name="Denver D.R."/>
        </authorList>
    </citation>
    <scope>NUCLEOTIDE SEQUENCE [LARGE SCALE GENOMIC DNA]</scope>
    <source>
        <strain evidence="12 13">Pp_1</strain>
    </source>
</reference>
<organism evidence="12 13">
    <name type="scientific">Candidatus Cardinium hertigii</name>
    <dbReference type="NCBI Taxonomy" id="247481"/>
    <lineage>
        <taxon>Bacteria</taxon>
        <taxon>Pseudomonadati</taxon>
        <taxon>Bacteroidota</taxon>
        <taxon>Cytophagia</taxon>
        <taxon>Cytophagales</taxon>
        <taxon>Amoebophilaceae</taxon>
        <taxon>Candidatus Cardinium</taxon>
    </lineage>
</organism>
<proteinExistence type="inferred from homology"/>
<evidence type="ECO:0000256" key="3">
    <source>
        <dbReference type="ARBA" id="ARBA00022741"/>
    </source>
</evidence>
<dbReference type="Gene3D" id="3.30.565.10">
    <property type="entry name" value="Histidine kinase-like ATPase, C-terminal domain"/>
    <property type="match status" value="1"/>
</dbReference>
<dbReference type="OrthoDB" id="9802640at2"/>
<evidence type="ECO:0000256" key="8">
    <source>
        <dbReference type="ARBA" id="ARBA00070675"/>
    </source>
</evidence>
<dbReference type="GO" id="GO:0016887">
    <property type="term" value="F:ATP hydrolysis activity"/>
    <property type="evidence" value="ECO:0007669"/>
    <property type="project" value="InterPro"/>
</dbReference>
<feature type="binding site" evidence="11">
    <location>
        <position position="169"/>
    </location>
    <ligand>
        <name>ATP</name>
        <dbReference type="ChEBI" id="CHEBI:30616"/>
    </ligand>
</feature>
<dbReference type="Pfam" id="PF13589">
    <property type="entry name" value="HATPase_c_3"/>
    <property type="match status" value="1"/>
</dbReference>
<feature type="binding site" evidence="11">
    <location>
        <begin position="97"/>
        <end position="98"/>
    </location>
    <ligand>
        <name>ATP</name>
        <dbReference type="ChEBI" id="CHEBI:30616"/>
    </ligand>
</feature>
<comment type="similarity">
    <text evidence="1">Belongs to the heat shock protein 90 family.</text>
</comment>
<evidence type="ECO:0000256" key="7">
    <source>
        <dbReference type="ARBA" id="ARBA00067988"/>
    </source>
</evidence>
<dbReference type="InterPro" id="IPR037196">
    <property type="entry name" value="HSP90_C"/>
</dbReference>
<dbReference type="GO" id="GO:0005524">
    <property type="term" value="F:ATP binding"/>
    <property type="evidence" value="ECO:0007669"/>
    <property type="project" value="UniProtKB-KW"/>
</dbReference>
<gene>
    <name evidence="12" type="primary">htpG</name>
    <name evidence="12" type="ORF">EDM02_03995</name>
</gene>
<protein>
    <recommendedName>
        <fullName evidence="8">Chaperone protein HtpG</fullName>
    </recommendedName>
    <alternativeName>
        <fullName evidence="7">Chaperone protein htpG</fullName>
    </alternativeName>
    <alternativeName>
        <fullName evidence="9 10">Heat shock protein HtpG</fullName>
    </alternativeName>
</protein>
<evidence type="ECO:0000256" key="10">
    <source>
        <dbReference type="ARBA" id="ARBA00080411"/>
    </source>
</evidence>
<keyword evidence="3 11" id="KW-0547">Nucleotide-binding</keyword>
<dbReference type="Proteomes" id="UP000270927">
    <property type="component" value="Unassembled WGS sequence"/>
</dbReference>
<evidence type="ECO:0000256" key="4">
    <source>
        <dbReference type="ARBA" id="ARBA00022840"/>
    </source>
</evidence>
<feature type="binding site" evidence="11">
    <location>
        <position position="315"/>
    </location>
    <ligand>
        <name>ATP</name>
        <dbReference type="ChEBI" id="CHEBI:30616"/>
    </ligand>
</feature>
<evidence type="ECO:0000256" key="9">
    <source>
        <dbReference type="ARBA" id="ARBA00079544"/>
    </source>
</evidence>
<dbReference type="InterPro" id="IPR020568">
    <property type="entry name" value="Ribosomal_Su5_D2-typ_SF"/>
</dbReference>
<dbReference type="AlphaFoldDB" id="A0A3N2QC05"/>
<sequence length="603" mass="69140">MNEKGTISVHTENIFPIIKKFLYSDQDIFLRELVANGVDAIQKLKKLGSMGLYEGSTDKLVVEVLLDETHKTITIKDDGLGMTADEIKQYINQIAFSGATEFVEKYKEQVEQHQLIGCFGLGFYSAFMVAKKVEIITKSYQAAAQAVHWSCDGSTDFELNPVEKNVIGTEIILHLSEDAEEFLKKERIQSILNKHCRFLPVEILFDGKVINNTTPLWIKIPADLKPEDYLTFYKELYPFAADPLFWVHLNIDYPFTLTGILYFPKAANYFEQKETIQLYARQVFITNDVKEVIPEFLRLLHGVIDSPDIPLNVSRNALQSDSNVKKINIYIAKKVAEKLETLFQQDRQAYEAKWNDISLFIKYGMMTDDKFDEKIREIVLLQNLSGHYYTIAAYKNKVSENQTDKEGNVVFLYTTDPQKQAVYIQSIQQKGYDVLVLNSQIDTNFINFGEFKFDKIKFKGVDTDTIGNLIEKEETVALELTEAEKEELKSIYEKTIDVAQTTWNVVAMLPEELPVTCITPEFSKRMERFTQESAPGNKPFRSIHLAINGNHLLAKKILYTTDKERQKELVTHSYQLALLAQGLLEGESLAAFIKSYMNQLLDK</sequence>
<evidence type="ECO:0000313" key="12">
    <source>
        <dbReference type="EMBL" id="ROT47281.1"/>
    </source>
</evidence>
<feature type="binding site" evidence="11">
    <location>
        <position position="32"/>
    </location>
    <ligand>
        <name>ATP</name>
        <dbReference type="ChEBI" id="CHEBI:30616"/>
    </ligand>
</feature>
<dbReference type="SUPFAM" id="SSF55874">
    <property type="entry name" value="ATPase domain of HSP90 chaperone/DNA topoisomerase II/histidine kinase"/>
    <property type="match status" value="1"/>
</dbReference>
<feature type="binding site" evidence="11">
    <location>
        <position position="82"/>
    </location>
    <ligand>
        <name>ATP</name>
        <dbReference type="ChEBI" id="CHEBI:30616"/>
    </ligand>
</feature>
<feature type="binding site" evidence="11">
    <location>
        <position position="77"/>
    </location>
    <ligand>
        <name>ATP</name>
        <dbReference type="ChEBI" id="CHEBI:30616"/>
    </ligand>
</feature>
<dbReference type="NCBIfam" id="NF003555">
    <property type="entry name" value="PRK05218.1"/>
    <property type="match status" value="1"/>
</dbReference>
<comment type="caution">
    <text evidence="12">The sequence shown here is derived from an EMBL/GenBank/DDBJ whole genome shotgun (WGS) entry which is preliminary data.</text>
</comment>
<evidence type="ECO:0000256" key="5">
    <source>
        <dbReference type="ARBA" id="ARBA00023016"/>
    </source>
</evidence>
<keyword evidence="2" id="KW-0963">Cytoplasm</keyword>
<dbReference type="PIRSF" id="PIRSF002583">
    <property type="entry name" value="Hsp90"/>
    <property type="match status" value="1"/>
</dbReference>
<dbReference type="Gene3D" id="1.20.120.790">
    <property type="entry name" value="Heat shock protein 90, C-terminal domain"/>
    <property type="match status" value="1"/>
</dbReference>
<keyword evidence="4 11" id="KW-0067">ATP-binding</keyword>
<dbReference type="Gene3D" id="3.30.230.80">
    <property type="match status" value="1"/>
</dbReference>
<dbReference type="InterPro" id="IPR001404">
    <property type="entry name" value="Hsp90_fam"/>
</dbReference>
<keyword evidence="13" id="KW-1185">Reference proteome</keyword>
<dbReference type="Gene3D" id="3.40.50.11260">
    <property type="match status" value="1"/>
</dbReference>